<proteinExistence type="predicted"/>
<reference evidence="2" key="1">
    <citation type="journal article" date="2022" name="Cladistics">
        <title>Diversification of the phytophagous lineages of true bugs (Insecta: Hemiptera: Heteroptera) shortly after that of the flowering plants.</title>
        <authorList>
            <person name="Ye F."/>
            <person name="Kment P."/>
            <person name="Redei D."/>
            <person name="Luo J.Y."/>
            <person name="Wang Y.H."/>
            <person name="Kuechler S.M."/>
            <person name="Zhang W.W."/>
            <person name="Chen P.P."/>
            <person name="Wu H.Y."/>
            <person name="Wu Y.Z."/>
            <person name="Sun X.Y."/>
            <person name="Ding L."/>
            <person name="Wang Y.R."/>
            <person name="Xie Q."/>
        </authorList>
    </citation>
    <scope>NUCLEOTIDE SEQUENCE</scope>
</reference>
<dbReference type="RefSeq" id="YP_010373808.1">
    <property type="nucleotide sequence ID" value="NC_063140.1"/>
</dbReference>
<geneLocation type="mitochondrion" evidence="2"/>
<feature type="transmembrane region" description="Helical" evidence="1">
    <location>
        <begin position="80"/>
        <end position="100"/>
    </location>
</feature>
<keyword evidence="1" id="KW-0472">Membrane</keyword>
<keyword evidence="1" id="KW-0812">Transmembrane</keyword>
<feature type="transmembrane region" description="Helical" evidence="1">
    <location>
        <begin position="21"/>
        <end position="41"/>
    </location>
</feature>
<feature type="transmembrane region" description="Helical" evidence="1">
    <location>
        <begin position="120"/>
        <end position="140"/>
    </location>
</feature>
<evidence type="ECO:0000313" key="2">
    <source>
        <dbReference type="EMBL" id="UPI55335.1"/>
    </source>
</evidence>
<sequence length="149" mass="17257">MNILLFIMNMLSFLIIFTNHPIMMGMIIIIQTFNIAVIMNLMIKSFWFSYIIVIIMLSGMLVLFIYMASITSNKMMKPSMTLMMTSIIISYMITSTLTIYNNKTWLLMTINKMFSSSNNLTMTMIIYLLITMIIVSKIVMINKGPLRSK</sequence>
<accession>A0A8T9VUK0</accession>
<keyword evidence="2" id="KW-0496">Mitochondrion</keyword>
<name>A0A8T9VUK0_9HEMI</name>
<keyword evidence="1" id="KW-1133">Transmembrane helix</keyword>
<dbReference type="EMBL" id="MW619721">
    <property type="protein sequence ID" value="UPI55335.1"/>
    <property type="molecule type" value="Genomic_DNA"/>
</dbReference>
<organism evidence="2">
    <name type="scientific">Harmostica fulvicornis</name>
    <dbReference type="NCBI Taxonomy" id="2813413"/>
    <lineage>
        <taxon>Eukaryota</taxon>
        <taxon>Metazoa</taxon>
        <taxon>Ecdysozoa</taxon>
        <taxon>Arthropoda</taxon>
        <taxon>Hexapoda</taxon>
        <taxon>Insecta</taxon>
        <taxon>Pterygota</taxon>
        <taxon>Neoptera</taxon>
        <taxon>Paraneoptera</taxon>
        <taxon>Hemiptera</taxon>
        <taxon>Heteroptera</taxon>
        <taxon>Panheteroptera</taxon>
        <taxon>Pentatomomorpha</taxon>
        <taxon>Lygaeoidea</taxon>
        <taxon>Rhyparochromidae</taxon>
        <taxon>Rhyparochrominae</taxon>
        <taxon>Harmostica</taxon>
    </lineage>
</organism>
<dbReference type="CTD" id="72131449"/>
<feature type="transmembrane region" description="Helical" evidence="1">
    <location>
        <begin position="47"/>
        <end position="68"/>
    </location>
</feature>
<evidence type="ECO:0000256" key="1">
    <source>
        <dbReference type="SAM" id="Phobius"/>
    </source>
</evidence>
<dbReference type="AlphaFoldDB" id="A0A8T9VUK0"/>
<protein>
    <submittedName>
        <fullName evidence="2">NADH dehydrogenase subunit 6</fullName>
    </submittedName>
</protein>
<dbReference type="GeneID" id="72131449"/>